<organism evidence="1">
    <name type="scientific">bioreactor metagenome</name>
    <dbReference type="NCBI Taxonomy" id="1076179"/>
    <lineage>
        <taxon>unclassified sequences</taxon>
        <taxon>metagenomes</taxon>
        <taxon>ecological metagenomes</taxon>
    </lineage>
</organism>
<accession>A0A645E870</accession>
<name>A0A645E870_9ZZZZ</name>
<proteinExistence type="predicted"/>
<gene>
    <name evidence="1" type="ORF">SDC9_144784</name>
</gene>
<comment type="caution">
    <text evidence="1">The sequence shown here is derived from an EMBL/GenBank/DDBJ whole genome shotgun (WGS) entry which is preliminary data.</text>
</comment>
<protein>
    <submittedName>
        <fullName evidence="1">Uncharacterized protein</fullName>
    </submittedName>
</protein>
<sequence length="93" mass="10892">MRKVNLRGFFRSRVKPIVSAGVRVNIDQSGANIHAMGIDCFAQRRYRFTLCCSRIDDCFSIREDQSARNQMIAFYDCCILNCQHDVFPLFDYR</sequence>
<reference evidence="1" key="1">
    <citation type="submission" date="2019-08" db="EMBL/GenBank/DDBJ databases">
        <authorList>
            <person name="Kucharzyk K."/>
            <person name="Murdoch R.W."/>
            <person name="Higgins S."/>
            <person name="Loffler F."/>
        </authorList>
    </citation>
    <scope>NUCLEOTIDE SEQUENCE</scope>
</reference>
<dbReference type="AlphaFoldDB" id="A0A645E870"/>
<evidence type="ECO:0000313" key="1">
    <source>
        <dbReference type="EMBL" id="MPM97609.1"/>
    </source>
</evidence>
<dbReference type="EMBL" id="VSSQ01043864">
    <property type="protein sequence ID" value="MPM97609.1"/>
    <property type="molecule type" value="Genomic_DNA"/>
</dbReference>